<dbReference type="InterPro" id="IPR050755">
    <property type="entry name" value="TRAFAC_YlqF/YawG_RiboMat"/>
</dbReference>
<dbReference type="CDD" id="cd04178">
    <property type="entry name" value="Nucleostemin_like"/>
    <property type="match status" value="1"/>
</dbReference>
<dbReference type="InterPro" id="IPR006073">
    <property type="entry name" value="GTP-bd"/>
</dbReference>
<feature type="region of interest" description="Disordered" evidence="5">
    <location>
        <begin position="70"/>
        <end position="132"/>
    </location>
</feature>
<evidence type="ECO:0000259" key="6">
    <source>
        <dbReference type="PROSITE" id="PS51721"/>
    </source>
</evidence>
<dbReference type="InterPro" id="IPR014813">
    <property type="entry name" value="Gnl3_N_dom"/>
</dbReference>
<feature type="compositionally biased region" description="Polar residues" evidence="5">
    <location>
        <begin position="122"/>
        <end position="132"/>
    </location>
</feature>
<evidence type="ECO:0000313" key="7">
    <source>
        <dbReference type="EMBL" id="CAL5220922.1"/>
    </source>
</evidence>
<keyword evidence="4" id="KW-0539">Nucleus</keyword>
<dbReference type="PANTHER" id="PTHR11089:SF30">
    <property type="entry name" value="GUANINE NUCLEOTIDE-BINDING PROTEIN-LIKE 3 HOMOLOG"/>
    <property type="match status" value="1"/>
</dbReference>
<dbReference type="Gene3D" id="3.40.50.300">
    <property type="entry name" value="P-loop containing nucleotide triphosphate hydrolases"/>
    <property type="match status" value="1"/>
</dbReference>
<dbReference type="PRINTS" id="PR00326">
    <property type="entry name" value="GTP1OBG"/>
</dbReference>
<dbReference type="Gene3D" id="1.10.1580.10">
    <property type="match status" value="1"/>
</dbReference>
<feature type="compositionally biased region" description="Basic and acidic residues" evidence="5">
    <location>
        <begin position="70"/>
        <end position="85"/>
    </location>
</feature>
<evidence type="ECO:0000256" key="3">
    <source>
        <dbReference type="ARBA" id="ARBA00023134"/>
    </source>
</evidence>
<reference evidence="7 8" key="1">
    <citation type="submission" date="2024-06" db="EMBL/GenBank/DDBJ databases">
        <authorList>
            <person name="Kraege A."/>
            <person name="Thomma B."/>
        </authorList>
    </citation>
    <scope>NUCLEOTIDE SEQUENCE [LARGE SCALE GENOMIC DNA]</scope>
</reference>
<feature type="region of interest" description="Disordered" evidence="5">
    <location>
        <begin position="24"/>
        <end position="56"/>
    </location>
</feature>
<feature type="region of interest" description="Disordered" evidence="5">
    <location>
        <begin position="545"/>
        <end position="572"/>
    </location>
</feature>
<comment type="subcellular location">
    <subcellularLocation>
        <location evidence="1">Nucleus</location>
    </subcellularLocation>
</comment>
<evidence type="ECO:0000256" key="1">
    <source>
        <dbReference type="ARBA" id="ARBA00004123"/>
    </source>
</evidence>
<proteinExistence type="predicted"/>
<organism evidence="7 8">
    <name type="scientific">Coccomyxa viridis</name>
    <dbReference type="NCBI Taxonomy" id="1274662"/>
    <lineage>
        <taxon>Eukaryota</taxon>
        <taxon>Viridiplantae</taxon>
        <taxon>Chlorophyta</taxon>
        <taxon>core chlorophytes</taxon>
        <taxon>Trebouxiophyceae</taxon>
        <taxon>Trebouxiophyceae incertae sedis</taxon>
        <taxon>Coccomyxaceae</taxon>
        <taxon>Coccomyxa</taxon>
    </lineage>
</organism>
<keyword evidence="2" id="KW-0547">Nucleotide-binding</keyword>
<feature type="compositionally biased region" description="Basic residues" evidence="5">
    <location>
        <begin position="24"/>
        <end position="44"/>
    </location>
</feature>
<feature type="compositionally biased region" description="Acidic residues" evidence="5">
    <location>
        <begin position="497"/>
        <end position="517"/>
    </location>
</feature>
<dbReference type="Pfam" id="PF01926">
    <property type="entry name" value="MMR_HSR1"/>
    <property type="match status" value="1"/>
</dbReference>
<dbReference type="Proteomes" id="UP001497392">
    <property type="component" value="Unassembled WGS sequence"/>
</dbReference>
<dbReference type="InterPro" id="IPR027417">
    <property type="entry name" value="P-loop_NTPase"/>
</dbReference>
<evidence type="ECO:0000256" key="5">
    <source>
        <dbReference type="SAM" id="MobiDB-lite"/>
    </source>
</evidence>
<evidence type="ECO:0000256" key="4">
    <source>
        <dbReference type="ARBA" id="ARBA00023242"/>
    </source>
</evidence>
<evidence type="ECO:0000256" key="2">
    <source>
        <dbReference type="ARBA" id="ARBA00022741"/>
    </source>
</evidence>
<feature type="region of interest" description="Disordered" evidence="5">
    <location>
        <begin position="477"/>
        <end position="529"/>
    </location>
</feature>
<protein>
    <submittedName>
        <fullName evidence="7">G3019 protein</fullName>
    </submittedName>
</protein>
<accession>A0ABP1FTQ4</accession>
<keyword evidence="8" id="KW-1185">Reference proteome</keyword>
<evidence type="ECO:0000313" key="8">
    <source>
        <dbReference type="Proteomes" id="UP001497392"/>
    </source>
</evidence>
<feature type="compositionally biased region" description="Basic residues" evidence="5">
    <location>
        <begin position="554"/>
        <end position="565"/>
    </location>
</feature>
<dbReference type="EMBL" id="CAXHTA020000004">
    <property type="protein sequence ID" value="CAL5220922.1"/>
    <property type="molecule type" value="Genomic_DNA"/>
</dbReference>
<dbReference type="InterPro" id="IPR030378">
    <property type="entry name" value="G_CP_dom"/>
</dbReference>
<feature type="region of interest" description="Disordered" evidence="5">
    <location>
        <begin position="217"/>
        <end position="243"/>
    </location>
</feature>
<dbReference type="PROSITE" id="PS51721">
    <property type="entry name" value="G_CP"/>
    <property type="match status" value="1"/>
</dbReference>
<comment type="caution">
    <text evidence="7">The sequence shown here is derived from an EMBL/GenBank/DDBJ whole genome shotgun (WGS) entry which is preliminary data.</text>
</comment>
<gene>
    <name evidence="7" type="primary">g3019</name>
    <name evidence="7" type="ORF">VP750_LOCUS2581</name>
</gene>
<dbReference type="InterPro" id="IPR023179">
    <property type="entry name" value="GTP-bd_ortho_bundle_sf"/>
</dbReference>
<dbReference type="Pfam" id="PF08701">
    <property type="entry name" value="GN3L_Grn1"/>
    <property type="match status" value="1"/>
</dbReference>
<sequence>MPKKSKKSKSKRTTLKQKYKVIKKVKEHHKKKAKLDKKLGRKAQKQKDPGIPGQWPFKQDLLKELEWEKQRAAAEQKRKKEERRLAQVNAEKEDDEMADGLTMEDVQTEAAAKQRAFESHQAEASTSGRASVTDSSRRAFYKEFVKVVDAADVIIEVLDARDPLATRCTDVERYVRKRGAAKKLILLLNKIDLVPREAAEAWLKHLREELPTVAFKCSTQKQRENTGQRRGGHKQAPLSASADHGMSGSTCLGADMLLQLLKKYSLAAGMKQAITVGIVGLPNVGKSSLINSLKRKHAAPTGNTPGVTTSVQEVHLDKKITLLDSPGVVFSAAGNAHAALLNCTKVEQIEDPLEPAAEIVRRCEQKQLMTLYKVGAYSGADDLLRQIATARGKLKAGGVPVLEAAARILLHDWNDGRIPFFTMPPQRDTHGHAAAAVIPSWSQDFNVDEAFADEQSAMLADLPSVDDGNFTQTEAGQAADAALESMDTEEGLRRMSDDDEDEDGDDEEADMSDGEAEQAERLAGQTAKAGAAALQQQAVKLYGEEGQFNPHAARSQRKQAKKGQRRQVSLATQKAAEEEYDFAEAFDNVAVGSDEE</sequence>
<dbReference type="PANTHER" id="PTHR11089">
    <property type="entry name" value="GTP-BINDING PROTEIN-RELATED"/>
    <property type="match status" value="1"/>
</dbReference>
<feature type="domain" description="CP-type G" evidence="6">
    <location>
        <begin position="141"/>
        <end position="331"/>
    </location>
</feature>
<dbReference type="SUPFAM" id="SSF52540">
    <property type="entry name" value="P-loop containing nucleoside triphosphate hydrolases"/>
    <property type="match status" value="1"/>
</dbReference>
<name>A0ABP1FTQ4_9CHLO</name>
<keyword evidence="3" id="KW-0342">GTP-binding</keyword>